<keyword evidence="3" id="KW-1185">Reference proteome</keyword>
<accession>A0A1Y0T294</accession>
<evidence type="ECO:0000313" key="3">
    <source>
        <dbReference type="Proteomes" id="UP000225448"/>
    </source>
</evidence>
<evidence type="ECO:0000313" key="2">
    <source>
        <dbReference type="EMBL" id="ARV76977.1"/>
    </source>
</evidence>
<dbReference type="Proteomes" id="UP000225448">
    <property type="component" value="Segment"/>
</dbReference>
<dbReference type="InterPro" id="IPR027367">
    <property type="entry name" value="Gly-zipper_YMGG"/>
</dbReference>
<reference evidence="2 3" key="1">
    <citation type="submission" date="2017-05" db="EMBL/GenBank/DDBJ databases">
        <authorList>
            <person name="Song R."/>
            <person name="Chenine A.L."/>
            <person name="Ruprecht R.M."/>
        </authorList>
    </citation>
    <scope>NUCLEOTIDE SEQUENCE [LARGE SCALE GENOMIC DNA]</scope>
</reference>
<organism evidence="2 3">
    <name type="scientific">Pseudomonas phage Phabio</name>
    <dbReference type="NCBI Taxonomy" id="2006668"/>
    <lineage>
        <taxon>Viruses</taxon>
        <taxon>Duplodnaviria</taxon>
        <taxon>Heunggongvirae</taxon>
        <taxon>Uroviricota</taxon>
        <taxon>Caudoviricetes</taxon>
        <taxon>Chimalliviridae</taxon>
        <taxon>Phabiovirus</taxon>
        <taxon>Phabiovirus phabio</taxon>
    </lineage>
</organism>
<name>A0A1Y0T294_9CAUD</name>
<proteinExistence type="predicted"/>
<sequence>MKKVIAFVLAAALSTGVMAQSFQTVVEDANCVQIGQNTSMTGAAVGGGVGAVGGALVGSLFGKKGKWLGAAAGALGGAAIGSNGDKVYNCTILTTVGNERIMVSKQTNAPVERGTAVTVLKQNGQWQAL</sequence>
<feature type="domain" description="YMGG-like Gly-zipper" evidence="1">
    <location>
        <begin position="40"/>
        <end position="82"/>
    </location>
</feature>
<evidence type="ECO:0000259" key="1">
    <source>
        <dbReference type="Pfam" id="PF13441"/>
    </source>
</evidence>
<protein>
    <recommendedName>
        <fullName evidence="1">YMGG-like Gly-zipper domain-containing protein</fullName>
    </recommendedName>
</protein>
<gene>
    <name evidence="2" type="ORF">PHABIO_346</name>
</gene>
<dbReference type="Pfam" id="PF13441">
    <property type="entry name" value="Gly-zipper_YMGG"/>
    <property type="match status" value="1"/>
</dbReference>
<dbReference type="EMBL" id="MF042360">
    <property type="protein sequence ID" value="ARV76977.1"/>
    <property type="molecule type" value="Genomic_DNA"/>
</dbReference>